<keyword evidence="6" id="KW-1185">Reference proteome</keyword>
<feature type="compositionally biased region" description="Basic and acidic residues" evidence="3">
    <location>
        <begin position="231"/>
        <end position="244"/>
    </location>
</feature>
<feature type="domain" description="RRM" evidence="4">
    <location>
        <begin position="143"/>
        <end position="228"/>
    </location>
</feature>
<evidence type="ECO:0000259" key="4">
    <source>
        <dbReference type="PROSITE" id="PS50102"/>
    </source>
</evidence>
<dbReference type="InterPro" id="IPR034228">
    <property type="entry name" value="Nop6_RRM"/>
</dbReference>
<evidence type="ECO:0000256" key="2">
    <source>
        <dbReference type="PROSITE-ProRule" id="PRU00176"/>
    </source>
</evidence>
<dbReference type="eggNOG" id="ENOG502S4U0">
    <property type="taxonomic scope" value="Eukaryota"/>
</dbReference>
<accession>B7FSS2</accession>
<feature type="compositionally biased region" description="Polar residues" evidence="3">
    <location>
        <begin position="39"/>
        <end position="70"/>
    </location>
</feature>
<dbReference type="SMART" id="SM00360">
    <property type="entry name" value="RRM"/>
    <property type="match status" value="1"/>
</dbReference>
<name>B7FSS2_PHATC</name>
<dbReference type="SUPFAM" id="SSF54928">
    <property type="entry name" value="RNA-binding domain, RBD"/>
    <property type="match status" value="1"/>
</dbReference>
<dbReference type="GeneID" id="7197319"/>
<reference evidence="5 6" key="1">
    <citation type="journal article" date="2008" name="Nature">
        <title>The Phaeodactylum genome reveals the evolutionary history of diatom genomes.</title>
        <authorList>
            <person name="Bowler C."/>
            <person name="Allen A.E."/>
            <person name="Badger J.H."/>
            <person name="Grimwood J."/>
            <person name="Jabbari K."/>
            <person name="Kuo A."/>
            <person name="Maheswari U."/>
            <person name="Martens C."/>
            <person name="Maumus F."/>
            <person name="Otillar R.P."/>
            <person name="Rayko E."/>
            <person name="Salamov A."/>
            <person name="Vandepoele K."/>
            <person name="Beszteri B."/>
            <person name="Gruber A."/>
            <person name="Heijde M."/>
            <person name="Katinka M."/>
            <person name="Mock T."/>
            <person name="Valentin K."/>
            <person name="Verret F."/>
            <person name="Berges J.A."/>
            <person name="Brownlee C."/>
            <person name="Cadoret J.P."/>
            <person name="Chiovitti A."/>
            <person name="Choi C.J."/>
            <person name="Coesel S."/>
            <person name="De Martino A."/>
            <person name="Detter J.C."/>
            <person name="Durkin C."/>
            <person name="Falciatore A."/>
            <person name="Fournet J."/>
            <person name="Haruta M."/>
            <person name="Huysman M.J."/>
            <person name="Jenkins B.D."/>
            <person name="Jiroutova K."/>
            <person name="Jorgensen R.E."/>
            <person name="Joubert Y."/>
            <person name="Kaplan A."/>
            <person name="Kroger N."/>
            <person name="Kroth P.G."/>
            <person name="La Roche J."/>
            <person name="Lindquist E."/>
            <person name="Lommer M."/>
            <person name="Martin-Jezequel V."/>
            <person name="Lopez P.J."/>
            <person name="Lucas S."/>
            <person name="Mangogna M."/>
            <person name="McGinnis K."/>
            <person name="Medlin L.K."/>
            <person name="Montsant A."/>
            <person name="Oudot-Le Secq M.P."/>
            <person name="Napoli C."/>
            <person name="Obornik M."/>
            <person name="Parker M.S."/>
            <person name="Petit J.L."/>
            <person name="Porcel B.M."/>
            <person name="Poulsen N."/>
            <person name="Robison M."/>
            <person name="Rychlewski L."/>
            <person name="Rynearson T.A."/>
            <person name="Schmutz J."/>
            <person name="Shapiro H."/>
            <person name="Siaut M."/>
            <person name="Stanley M."/>
            <person name="Sussman M.R."/>
            <person name="Taylor A.R."/>
            <person name="Vardi A."/>
            <person name="von Dassow P."/>
            <person name="Vyverman W."/>
            <person name="Willis A."/>
            <person name="Wyrwicz L.S."/>
            <person name="Rokhsar D.S."/>
            <person name="Weissenbach J."/>
            <person name="Armbrust E.V."/>
            <person name="Green B.R."/>
            <person name="Van de Peer Y."/>
            <person name="Grigoriev I.V."/>
        </authorList>
    </citation>
    <scope>NUCLEOTIDE SEQUENCE [LARGE SCALE GENOMIC DNA]</scope>
    <source>
        <strain evidence="5 6">CCAP 1055/1</strain>
    </source>
</reference>
<dbReference type="PANTHER" id="PTHR23236:SF92">
    <property type="entry name" value="POLYADENYLATE-BINDING PROTEIN 1"/>
    <property type="match status" value="1"/>
</dbReference>
<evidence type="ECO:0000256" key="1">
    <source>
        <dbReference type="ARBA" id="ARBA00022884"/>
    </source>
</evidence>
<dbReference type="PANTHER" id="PTHR23236">
    <property type="entry name" value="EUKARYOTIC TRANSLATION INITIATION FACTOR 4B/4H"/>
    <property type="match status" value="1"/>
</dbReference>
<dbReference type="STRING" id="556484.B7FSS2"/>
<keyword evidence="1 2" id="KW-0694">RNA-binding</keyword>
<dbReference type="AlphaFoldDB" id="B7FSS2"/>
<dbReference type="RefSeq" id="XP_002177715.1">
    <property type="nucleotide sequence ID" value="XM_002177679.1"/>
</dbReference>
<dbReference type="EMBL" id="CM000606">
    <property type="protein sequence ID" value="EEC50529.1"/>
    <property type="molecule type" value="Genomic_DNA"/>
</dbReference>
<feature type="region of interest" description="Disordered" evidence="3">
    <location>
        <begin position="224"/>
        <end position="244"/>
    </location>
</feature>
<dbReference type="PaxDb" id="2850-Phatr32836"/>
<feature type="region of interest" description="Disordered" evidence="3">
    <location>
        <begin position="16"/>
        <end position="75"/>
    </location>
</feature>
<dbReference type="InParanoid" id="B7FSS2"/>
<dbReference type="GO" id="GO:0008143">
    <property type="term" value="F:poly(A) binding"/>
    <property type="evidence" value="ECO:0007669"/>
    <property type="project" value="TreeGrafter"/>
</dbReference>
<sequence length="300" mass="33194">MAPKSAAQLRRLHERAAARGETYTLTASTSTTPDLGDVGNQQGNKESSSSIAPPSRHNGSSPQTTGTITRTDGVRRETAVQLRQALDAIEQRTDTTAKDRRSAKRKAEAIAAEAAGCTATELLAWYEQHGANDPDAAASKIPYIVFVGQLSYDTTKDSLFQHIRKEIGTEHKVNPSTVKIRLLTDAKTKKSRGMAFVEVPDPEMLYACLKLHHTFLEGRRLNVERTAGGRKSSDQRKTKIQQRRQEQEQYFGTVVDNMLQEHYKSGEIKPHEIDDGVVGLCKRHSATNPTVETWTTPVLT</sequence>
<gene>
    <name evidence="5" type="ORF">PHATRDRAFT_32836</name>
</gene>
<dbReference type="Pfam" id="PF00076">
    <property type="entry name" value="RRM_1"/>
    <property type="match status" value="1"/>
</dbReference>
<organism evidence="5 6">
    <name type="scientific">Phaeodactylum tricornutum (strain CCAP 1055/1)</name>
    <dbReference type="NCBI Taxonomy" id="556484"/>
    <lineage>
        <taxon>Eukaryota</taxon>
        <taxon>Sar</taxon>
        <taxon>Stramenopiles</taxon>
        <taxon>Ochrophyta</taxon>
        <taxon>Bacillariophyta</taxon>
        <taxon>Bacillariophyceae</taxon>
        <taxon>Bacillariophycidae</taxon>
        <taxon>Naviculales</taxon>
        <taxon>Phaeodactylaceae</taxon>
        <taxon>Phaeodactylum</taxon>
    </lineage>
</organism>
<evidence type="ECO:0000313" key="5">
    <source>
        <dbReference type="EMBL" id="EEC50529.1"/>
    </source>
</evidence>
<dbReference type="Gene3D" id="3.30.70.330">
    <property type="match status" value="1"/>
</dbReference>
<dbReference type="InterPro" id="IPR035979">
    <property type="entry name" value="RBD_domain_sf"/>
</dbReference>
<dbReference type="InterPro" id="IPR012677">
    <property type="entry name" value="Nucleotide-bd_a/b_plait_sf"/>
</dbReference>
<reference evidence="6" key="2">
    <citation type="submission" date="2008-08" db="EMBL/GenBank/DDBJ databases">
        <authorList>
            <consortium name="Diatom Consortium"/>
            <person name="Grigoriev I."/>
            <person name="Grimwood J."/>
            <person name="Kuo A."/>
            <person name="Otillar R.P."/>
            <person name="Salamov A."/>
            <person name="Detter J.C."/>
            <person name="Lindquist E."/>
            <person name="Shapiro H."/>
            <person name="Lucas S."/>
            <person name="Glavina del Rio T."/>
            <person name="Pitluck S."/>
            <person name="Rokhsar D."/>
            <person name="Bowler C."/>
        </authorList>
    </citation>
    <scope>GENOME REANNOTATION</scope>
    <source>
        <strain evidence="6">CCAP 1055/1</strain>
    </source>
</reference>
<evidence type="ECO:0000256" key="3">
    <source>
        <dbReference type="SAM" id="MobiDB-lite"/>
    </source>
</evidence>
<evidence type="ECO:0000313" key="6">
    <source>
        <dbReference type="Proteomes" id="UP000000759"/>
    </source>
</evidence>
<dbReference type="PROSITE" id="PS50102">
    <property type="entry name" value="RRM"/>
    <property type="match status" value="1"/>
</dbReference>
<dbReference type="KEGG" id="pti:PHATRDRAFT_32836"/>
<feature type="compositionally biased region" description="Low complexity" evidence="3">
    <location>
        <begin position="22"/>
        <end position="32"/>
    </location>
</feature>
<dbReference type="CDD" id="cd12400">
    <property type="entry name" value="RRM_Nop6"/>
    <property type="match status" value="1"/>
</dbReference>
<dbReference type="HOGENOM" id="CLU_704886_0_0_1"/>
<dbReference type="InterPro" id="IPR000504">
    <property type="entry name" value="RRM_dom"/>
</dbReference>
<proteinExistence type="predicted"/>
<dbReference type="OrthoDB" id="439808at2759"/>
<dbReference type="Proteomes" id="UP000000759">
    <property type="component" value="Chromosome 2"/>
</dbReference>
<protein>
    <recommendedName>
        <fullName evidence="4">RRM domain-containing protein</fullName>
    </recommendedName>
</protein>